<feature type="domain" description="C2H2-type" evidence="14">
    <location>
        <begin position="182"/>
        <end position="210"/>
    </location>
</feature>
<dbReference type="Proteomes" id="UP001497382">
    <property type="component" value="Unassembled WGS sequence"/>
</dbReference>
<dbReference type="PROSITE" id="PS50157">
    <property type="entry name" value="ZINC_FINGER_C2H2_2"/>
    <property type="match status" value="26"/>
</dbReference>
<feature type="domain" description="C2H2-type" evidence="14">
    <location>
        <begin position="238"/>
        <end position="265"/>
    </location>
</feature>
<dbReference type="Pfam" id="PF00096">
    <property type="entry name" value="zf-C2H2"/>
    <property type="match status" value="16"/>
</dbReference>
<dbReference type="FunFam" id="3.30.160.60:FF:000481">
    <property type="entry name" value="zinc finger protein 236"/>
    <property type="match status" value="1"/>
</dbReference>
<dbReference type="GO" id="GO:0000978">
    <property type="term" value="F:RNA polymerase II cis-regulatory region sequence-specific DNA binding"/>
    <property type="evidence" value="ECO:0007669"/>
    <property type="project" value="TreeGrafter"/>
</dbReference>
<dbReference type="EMBL" id="CAXIEN010000269">
    <property type="protein sequence ID" value="CAL1290760.1"/>
    <property type="molecule type" value="Genomic_DNA"/>
</dbReference>
<keyword evidence="7" id="KW-0862">Zinc</keyword>
<dbReference type="FunFam" id="3.30.160.60:FF:000912">
    <property type="entry name" value="Zinc finger protein 660"/>
    <property type="match status" value="1"/>
</dbReference>
<evidence type="ECO:0000256" key="1">
    <source>
        <dbReference type="ARBA" id="ARBA00003767"/>
    </source>
</evidence>
<protein>
    <recommendedName>
        <fullName evidence="14">C2H2-type domain-containing protein</fullName>
    </recommendedName>
</protein>
<reference evidence="15 16" key="1">
    <citation type="submission" date="2024-04" db="EMBL/GenBank/DDBJ databases">
        <authorList>
            <person name="Rising A."/>
            <person name="Reimegard J."/>
            <person name="Sonavane S."/>
            <person name="Akerstrom W."/>
            <person name="Nylinder S."/>
            <person name="Hedman E."/>
            <person name="Kallberg Y."/>
        </authorList>
    </citation>
    <scope>NUCLEOTIDE SEQUENCE [LARGE SCALE GENOMIC DNA]</scope>
</reference>
<dbReference type="FunFam" id="3.30.160.60:FF:000733">
    <property type="entry name" value="Zinc finger protein 236 variant"/>
    <property type="match status" value="1"/>
</dbReference>
<evidence type="ECO:0000256" key="12">
    <source>
        <dbReference type="PROSITE-ProRule" id="PRU00042"/>
    </source>
</evidence>
<proteinExistence type="inferred from homology"/>
<keyword evidence="10" id="KW-0804">Transcription</keyword>
<feature type="domain" description="C2H2-type" evidence="14">
    <location>
        <begin position="399"/>
        <end position="423"/>
    </location>
</feature>
<keyword evidence="4" id="KW-0479">Metal-binding</keyword>
<dbReference type="InterPro" id="IPR051643">
    <property type="entry name" value="Transcr_Reg_ZincFinger"/>
</dbReference>
<feature type="domain" description="C2H2-type" evidence="14">
    <location>
        <begin position="653"/>
        <end position="680"/>
    </location>
</feature>
<evidence type="ECO:0000256" key="9">
    <source>
        <dbReference type="ARBA" id="ARBA00023125"/>
    </source>
</evidence>
<feature type="domain" description="C2H2-type" evidence="14">
    <location>
        <begin position="1129"/>
        <end position="1154"/>
    </location>
</feature>
<dbReference type="PROSITE" id="PS00028">
    <property type="entry name" value="ZINC_FINGER_C2H2_1"/>
    <property type="match status" value="27"/>
</dbReference>
<keyword evidence="16" id="KW-1185">Reference proteome</keyword>
<feature type="domain" description="C2H2-type" evidence="14">
    <location>
        <begin position="625"/>
        <end position="652"/>
    </location>
</feature>
<evidence type="ECO:0000256" key="7">
    <source>
        <dbReference type="ARBA" id="ARBA00022833"/>
    </source>
</evidence>
<feature type="domain" description="C2H2-type" evidence="14">
    <location>
        <begin position="597"/>
        <end position="624"/>
    </location>
</feature>
<keyword evidence="9" id="KW-0238">DNA-binding</keyword>
<evidence type="ECO:0000256" key="2">
    <source>
        <dbReference type="ARBA" id="ARBA00004123"/>
    </source>
</evidence>
<dbReference type="PANTHER" id="PTHR24396:SF19">
    <property type="entry name" value="FI01119P"/>
    <property type="match status" value="1"/>
</dbReference>
<feature type="domain" description="C2H2-type" evidence="14">
    <location>
        <begin position="298"/>
        <end position="325"/>
    </location>
</feature>
<dbReference type="FunFam" id="3.30.160.60:FF:000385">
    <property type="entry name" value="Zinc finger protein 236 variant"/>
    <property type="match status" value="1"/>
</dbReference>
<evidence type="ECO:0000256" key="8">
    <source>
        <dbReference type="ARBA" id="ARBA00023015"/>
    </source>
</evidence>
<evidence type="ECO:0000313" key="16">
    <source>
        <dbReference type="Proteomes" id="UP001497382"/>
    </source>
</evidence>
<dbReference type="InterPro" id="IPR036236">
    <property type="entry name" value="Znf_C2H2_sf"/>
</dbReference>
<comment type="caution">
    <text evidence="15">The sequence shown here is derived from an EMBL/GenBank/DDBJ whole genome shotgun (WGS) entry which is preliminary data.</text>
</comment>
<feature type="domain" description="C2H2-type" evidence="14">
    <location>
        <begin position="343"/>
        <end position="370"/>
    </location>
</feature>
<dbReference type="FunFam" id="3.30.160.60:FF:000097">
    <property type="entry name" value="Zinc finger protein"/>
    <property type="match status" value="1"/>
</dbReference>
<evidence type="ECO:0000256" key="11">
    <source>
        <dbReference type="ARBA" id="ARBA00023242"/>
    </source>
</evidence>
<dbReference type="InterPro" id="IPR013087">
    <property type="entry name" value="Znf_C2H2_type"/>
</dbReference>
<feature type="domain" description="C2H2-type" evidence="14">
    <location>
        <begin position="796"/>
        <end position="823"/>
    </location>
</feature>
<dbReference type="FunFam" id="3.30.160.60:FF:001818">
    <property type="entry name" value="GDNF-inducible zinc finger protein 1 isoform X1"/>
    <property type="match status" value="2"/>
</dbReference>
<dbReference type="FunFam" id="3.30.160.60:FF:001732">
    <property type="entry name" value="Zgc:162936"/>
    <property type="match status" value="1"/>
</dbReference>
<feature type="domain" description="C2H2-type" evidence="14">
    <location>
        <begin position="211"/>
        <end position="238"/>
    </location>
</feature>
<dbReference type="FunFam" id="3.30.160.60:FF:002343">
    <property type="entry name" value="Zinc finger protein 33A"/>
    <property type="match status" value="1"/>
</dbReference>
<feature type="domain" description="C2H2-type" evidence="14">
    <location>
        <begin position="768"/>
        <end position="795"/>
    </location>
</feature>
<dbReference type="SUPFAM" id="SSF57667">
    <property type="entry name" value="beta-beta-alpha zinc fingers"/>
    <property type="match status" value="14"/>
</dbReference>
<evidence type="ECO:0000256" key="10">
    <source>
        <dbReference type="ARBA" id="ARBA00023163"/>
    </source>
</evidence>
<dbReference type="PANTHER" id="PTHR24396">
    <property type="entry name" value="ZINC FINGER PROTEIN"/>
    <property type="match status" value="1"/>
</dbReference>
<comment type="subcellular location">
    <subcellularLocation>
        <location evidence="2">Nucleus</location>
    </subcellularLocation>
</comment>
<dbReference type="FunFam" id="3.30.160.60:FF:000301">
    <property type="entry name" value="Zinc finger protein 236"/>
    <property type="match status" value="1"/>
</dbReference>
<name>A0AAV2B537_9ARAC</name>
<evidence type="ECO:0000313" key="15">
    <source>
        <dbReference type="EMBL" id="CAL1290760.1"/>
    </source>
</evidence>
<feature type="region of interest" description="Disordered" evidence="13">
    <location>
        <begin position="1021"/>
        <end position="1042"/>
    </location>
</feature>
<feature type="domain" description="C2H2-type" evidence="14">
    <location>
        <begin position="1101"/>
        <end position="1128"/>
    </location>
</feature>
<dbReference type="FunFam" id="3.30.160.60:FF:000264">
    <property type="entry name" value="Zinc finger protein 236"/>
    <property type="match status" value="1"/>
</dbReference>
<feature type="domain" description="C2H2-type" evidence="14">
    <location>
        <begin position="740"/>
        <end position="767"/>
    </location>
</feature>
<keyword evidence="6 12" id="KW-0863">Zinc-finger</keyword>
<feature type="domain" description="C2H2-type" evidence="14">
    <location>
        <begin position="1214"/>
        <end position="1241"/>
    </location>
</feature>
<feature type="domain" description="C2H2-type" evidence="14">
    <location>
        <begin position="371"/>
        <end position="398"/>
    </location>
</feature>
<dbReference type="Pfam" id="PF13912">
    <property type="entry name" value="zf-C2H2_6"/>
    <property type="match status" value="1"/>
</dbReference>
<feature type="domain" description="C2H2-type" evidence="14">
    <location>
        <begin position="1072"/>
        <end position="1100"/>
    </location>
</feature>
<dbReference type="Pfam" id="PF12874">
    <property type="entry name" value="zf-met"/>
    <property type="match status" value="1"/>
</dbReference>
<dbReference type="GO" id="GO:0008270">
    <property type="term" value="F:zinc ion binding"/>
    <property type="evidence" value="ECO:0007669"/>
    <property type="project" value="UniProtKB-KW"/>
</dbReference>
<dbReference type="FunFam" id="3.30.160.60:FF:000226">
    <property type="entry name" value="Zinc finger protein 236 variant"/>
    <property type="match status" value="3"/>
</dbReference>
<dbReference type="Gene3D" id="3.30.160.60">
    <property type="entry name" value="Classic Zinc Finger"/>
    <property type="match status" value="22"/>
</dbReference>
<evidence type="ECO:0000256" key="4">
    <source>
        <dbReference type="ARBA" id="ARBA00022723"/>
    </source>
</evidence>
<dbReference type="FunFam" id="3.30.160.60:FF:000573">
    <property type="entry name" value="Putative zinc finger protein 236"/>
    <property type="match status" value="1"/>
</dbReference>
<feature type="region of interest" description="Disordered" evidence="13">
    <location>
        <begin position="668"/>
        <end position="696"/>
    </location>
</feature>
<feature type="domain" description="C2H2-type" evidence="14">
    <location>
        <begin position="1242"/>
        <end position="1269"/>
    </location>
</feature>
<accession>A0AAV2B537</accession>
<dbReference type="FunFam" id="3.30.160.60:FF:000630">
    <property type="entry name" value="Zinc finger protein 180"/>
    <property type="match status" value="1"/>
</dbReference>
<comment type="function">
    <text evidence="1">May be involved in transcriptional regulation.</text>
</comment>
<dbReference type="GO" id="GO:0005634">
    <property type="term" value="C:nucleus"/>
    <property type="evidence" value="ECO:0007669"/>
    <property type="project" value="UniProtKB-SubCell"/>
</dbReference>
<evidence type="ECO:0000259" key="14">
    <source>
        <dbReference type="PROSITE" id="PS50157"/>
    </source>
</evidence>
<dbReference type="GO" id="GO:0005694">
    <property type="term" value="C:chromosome"/>
    <property type="evidence" value="ECO:0007669"/>
    <property type="project" value="UniProtKB-ARBA"/>
</dbReference>
<feature type="domain" description="C2H2-type" evidence="14">
    <location>
        <begin position="266"/>
        <end position="293"/>
    </location>
</feature>
<organism evidence="15 16">
    <name type="scientific">Larinioides sclopetarius</name>
    <dbReference type="NCBI Taxonomy" id="280406"/>
    <lineage>
        <taxon>Eukaryota</taxon>
        <taxon>Metazoa</taxon>
        <taxon>Ecdysozoa</taxon>
        <taxon>Arthropoda</taxon>
        <taxon>Chelicerata</taxon>
        <taxon>Arachnida</taxon>
        <taxon>Araneae</taxon>
        <taxon>Araneomorphae</taxon>
        <taxon>Entelegynae</taxon>
        <taxon>Araneoidea</taxon>
        <taxon>Araneidae</taxon>
        <taxon>Larinioides</taxon>
    </lineage>
</organism>
<evidence type="ECO:0000256" key="5">
    <source>
        <dbReference type="ARBA" id="ARBA00022737"/>
    </source>
</evidence>
<keyword evidence="11" id="KW-0539">Nucleus</keyword>
<comment type="similarity">
    <text evidence="3">Belongs to the krueppel C2H2-type zinc-finger protein family.</text>
</comment>
<keyword evidence="5" id="KW-0677">Repeat</keyword>
<feature type="domain" description="C2H2-type" evidence="14">
    <location>
        <begin position="1565"/>
        <end position="1592"/>
    </location>
</feature>
<evidence type="ECO:0000256" key="3">
    <source>
        <dbReference type="ARBA" id="ARBA00006991"/>
    </source>
</evidence>
<feature type="domain" description="C2H2-type" evidence="14">
    <location>
        <begin position="824"/>
        <end position="851"/>
    </location>
</feature>
<dbReference type="SMART" id="SM00355">
    <property type="entry name" value="ZnF_C2H2"/>
    <property type="match status" value="27"/>
</dbReference>
<dbReference type="FunFam" id="3.30.160.60:FF:000446">
    <property type="entry name" value="Zinc finger protein"/>
    <property type="match status" value="1"/>
</dbReference>
<feature type="domain" description="C2H2-type" evidence="14">
    <location>
        <begin position="1044"/>
        <end position="1071"/>
    </location>
</feature>
<keyword evidence="8" id="KW-0805">Transcription regulation</keyword>
<feature type="region of interest" description="Disordered" evidence="13">
    <location>
        <begin position="1317"/>
        <end position="1336"/>
    </location>
</feature>
<feature type="domain" description="C2H2-type" evidence="14">
    <location>
        <begin position="1595"/>
        <end position="1618"/>
    </location>
</feature>
<evidence type="ECO:0000256" key="6">
    <source>
        <dbReference type="ARBA" id="ARBA00022771"/>
    </source>
</evidence>
<evidence type="ECO:0000256" key="13">
    <source>
        <dbReference type="SAM" id="MobiDB-lite"/>
    </source>
</evidence>
<dbReference type="GO" id="GO:0045893">
    <property type="term" value="P:positive regulation of DNA-templated transcription"/>
    <property type="evidence" value="ECO:0007669"/>
    <property type="project" value="UniProtKB-ARBA"/>
</dbReference>
<dbReference type="GO" id="GO:0000981">
    <property type="term" value="F:DNA-binding transcription factor activity, RNA polymerase II-specific"/>
    <property type="evidence" value="ECO:0007669"/>
    <property type="project" value="TreeGrafter"/>
</dbReference>
<feature type="domain" description="C2H2-type" evidence="14">
    <location>
        <begin position="569"/>
        <end position="596"/>
    </location>
</feature>
<feature type="domain" description="C2H2-type" evidence="14">
    <location>
        <begin position="1298"/>
        <end position="1325"/>
    </location>
</feature>
<sequence length="1618" mass="182077">MFMKQLVIDISPTLLMTFVYFNRKMDLAVTSSISDNLKLNTTEITNAVAMLRADGLSSLSSENATSAISDNAPQFFNLPILQDGSVPGVDPQQSYILATSVDGNTILVEASQLAMLSEQSIPLYDGSNLFQIASQTVIDPTLAFNKDTDENLEELEDTLEKERTCLPVENDDILPPDRRGQHKCDICQMEFDAVKQLYRHLMKIHGEDKPHRCSQCDMSFNKKSNLLLHEATHNTADPTCPECHRKFARLASLKAHLMHHEVEENLVCTECGEEFSTQFKLDKHMHEHLTEWNMDQTFICRVCSKGFSKLSYLKEHTKIHSKLKASLHRRQYKRNIDRSTFSHKCYFCGKQFQKPSQLVRHNRIHTGERPYKCEMCERAFNQKGALLIHAVKHTGERPHLCEFCPAAFAQKGNLRNHIRRVHTLMTMEGTEGIHKCELCTCVFRKLGSLNAHMSRNHSVSSISSMAFMEFSKNDKYEDAVTQDVSQVMNQLMEISKENAPVLNKDKIEKIAVDNNVNADILQQALENSGLASSEQQAVLSKPYVMTVADSVTGALRRHIMRNVGGVRWYQCVYCSKEFKKPSDLARHIRIHTHEKPYKCDLCYRAFAVKSTLNAHIKTHTGAKDYSCEHCKKLFSTSGSLKVHLLLHTGAKPFSCGLCTKTFRTSGHRNSHLASHQKEKNSKRSRRSSKPGGVTDINVANIPLQEPILITDDGLVQPVSKNSPMYNQLIQGKHTTIERPYPCDICQKGFKKSSHLKQHIRSHTGEKPYKCYQCDRAFVSNGVLKAHMRTHSGTKSFVCSICDASFTTNGSLKRHMCIHSNDRPYMCPYCQKTFKTSMNCKKHMNTHRYELALGMASGVAVTVISDGTTSNIQFQEKEITSDINEVQSALTEVVEGVEAMHEDENRQDIIVSDGFQVDPKTSTSNSVVLTSVSELPQHLSQEVFNTQTEVIEQAEIVPQTQGFEPTQGNIFSLSDSDFSGNQLSLQPDAESDDFVTSNSPMPETIIQSDAPNPGQIIECTLETASKKSEKPKASGTKKKNQKRPFKCPQCDKVYTKSSHLNQHIIVHTGEKPFRCEECGQMFTQAKSLYQHKNEKHLKEKLFKCTVCTASFTAKRGLVRHMAIHDANQPFHCAYCSEKFATKELYKNHLKEEHANVLRPEETVIEIQPDDTIIQIPEGSVVEDTLNVSQLTDAMLLQSVTEKEKDKSEFLPRHAHLCPQCSKSFKKPSDLVRHMRIHTGEKPFKCETCGKAFTVKSTLDSHMKTHTGEKNFSCHVCNSLFATKGSLKVHIRLHTGARPFKCPHCELCFRTSGHRKSHMASHFKEGSSRKKKNRPVETQSFEVVKDSIQEVESMPVVSLSEEVVNLVQPSIQISNGSQASIQLQPSTLINPNTQLTIMDSSLMSKSFQIDASMLQQLQQHFNFNITISPSLTDHLTGKAVVDSNQTTQILNVDANAPANSGTFTINPNMIIHQLGFTINPQQQTELQPSENVTLIIPDTLNKNSGDEVFHNSALFDSQVLTLDVPRDSDLLDVSKTSAQEVLINTAGVTTLADINSSLNQVTCELVHECDVCNKVFKSAALLEKHSKVHKEKSKSIYHCETCNKDFKKKNQFTKHLQSHQ</sequence>
<feature type="domain" description="C2H2-type" evidence="14">
    <location>
        <begin position="1270"/>
        <end position="1297"/>
    </location>
</feature>
<dbReference type="FunFam" id="3.30.160.60:FF:000376">
    <property type="entry name" value="Zinc finger protein 236"/>
    <property type="match status" value="1"/>
</dbReference>
<gene>
    <name evidence="15" type="ORF">LARSCL_LOCUS16687</name>
</gene>